<dbReference type="RefSeq" id="WP_156054222.1">
    <property type="nucleotide sequence ID" value="NZ_JAFKMR010000019.1"/>
</dbReference>
<name>A0A8I1SXM2_THIA3</name>
<proteinExistence type="predicted"/>
<comment type="caution">
    <text evidence="1">The sequence shown here is derived from an EMBL/GenBank/DDBJ whole genome shotgun (WGS) entry which is preliminary data.</text>
</comment>
<protein>
    <submittedName>
        <fullName evidence="1">Uncharacterized protein</fullName>
    </submittedName>
</protein>
<reference evidence="1" key="1">
    <citation type="submission" date="2021-02" db="EMBL/GenBank/DDBJ databases">
        <title>Thiocyanate and organic carbon inputs drive convergent selection for specific autotrophic Afipia and Thiobacillus strains within complex microbiomes.</title>
        <authorList>
            <person name="Huddy R.J."/>
            <person name="Sachdeva R."/>
            <person name="Kadzinga F."/>
            <person name="Kantor R.S."/>
            <person name="Harrison S.T.L."/>
            <person name="Banfield J.F."/>
        </authorList>
    </citation>
    <scope>NUCLEOTIDE SEQUENCE</scope>
    <source>
        <strain evidence="1">SCN18_13_7_16_R3_B_64_19</strain>
    </source>
</reference>
<dbReference type="Proteomes" id="UP000664800">
    <property type="component" value="Unassembled WGS sequence"/>
</dbReference>
<sequence length="65" mass="7299">MRQVLIHPGFDLFLDALIAFGLDPLERQWAILLAAQDPGALRARKITNDLLQNARDAHAHLRAET</sequence>
<dbReference type="AlphaFoldDB" id="A0A8I1SXM2"/>
<evidence type="ECO:0000313" key="2">
    <source>
        <dbReference type="Proteomes" id="UP000664800"/>
    </source>
</evidence>
<accession>A0A8I1SXM2</accession>
<organism evidence="1 2">
    <name type="scientific">Thiomonas arsenitoxydans (strain DSM 22701 / CIP 110005 / 3As)</name>
    <dbReference type="NCBI Taxonomy" id="426114"/>
    <lineage>
        <taxon>Bacteria</taxon>
        <taxon>Pseudomonadati</taxon>
        <taxon>Pseudomonadota</taxon>
        <taxon>Betaproteobacteria</taxon>
        <taxon>Burkholderiales</taxon>
        <taxon>Thiomonas</taxon>
    </lineage>
</organism>
<evidence type="ECO:0000313" key="1">
    <source>
        <dbReference type="EMBL" id="MBN8744666.1"/>
    </source>
</evidence>
<dbReference type="EMBL" id="JAFKMR010000019">
    <property type="protein sequence ID" value="MBN8744666.1"/>
    <property type="molecule type" value="Genomic_DNA"/>
</dbReference>
<gene>
    <name evidence="1" type="ORF">J0I24_10205</name>
</gene>